<reference evidence="2 3" key="1">
    <citation type="journal article" date="2018" name="Front. Plant Sci.">
        <title>Red Clover (Trifolium pratense) and Zigzag Clover (T. medium) - A Picture of Genomic Similarities and Differences.</title>
        <authorList>
            <person name="Dluhosova J."/>
            <person name="Istvanek J."/>
            <person name="Nedelnik J."/>
            <person name="Repkova J."/>
        </authorList>
    </citation>
    <scope>NUCLEOTIDE SEQUENCE [LARGE SCALE GENOMIC DNA]</scope>
    <source>
        <strain evidence="3">cv. 10/8</strain>
        <tissue evidence="2">Leaf</tissue>
    </source>
</reference>
<accession>A0A392VY01</accession>
<dbReference type="EMBL" id="LXQA011269148">
    <property type="protein sequence ID" value="MCI91330.1"/>
    <property type="molecule type" value="Genomic_DNA"/>
</dbReference>
<evidence type="ECO:0000313" key="3">
    <source>
        <dbReference type="Proteomes" id="UP000265520"/>
    </source>
</evidence>
<evidence type="ECO:0000256" key="1">
    <source>
        <dbReference type="SAM" id="MobiDB-lite"/>
    </source>
</evidence>
<keyword evidence="3" id="KW-1185">Reference proteome</keyword>
<sequence>MEQARAKEKQVNQGLIFKENQ</sequence>
<evidence type="ECO:0000313" key="2">
    <source>
        <dbReference type="EMBL" id="MCI91330.1"/>
    </source>
</evidence>
<proteinExistence type="predicted"/>
<organism evidence="2 3">
    <name type="scientific">Trifolium medium</name>
    <dbReference type="NCBI Taxonomy" id="97028"/>
    <lineage>
        <taxon>Eukaryota</taxon>
        <taxon>Viridiplantae</taxon>
        <taxon>Streptophyta</taxon>
        <taxon>Embryophyta</taxon>
        <taxon>Tracheophyta</taxon>
        <taxon>Spermatophyta</taxon>
        <taxon>Magnoliopsida</taxon>
        <taxon>eudicotyledons</taxon>
        <taxon>Gunneridae</taxon>
        <taxon>Pentapetalae</taxon>
        <taxon>rosids</taxon>
        <taxon>fabids</taxon>
        <taxon>Fabales</taxon>
        <taxon>Fabaceae</taxon>
        <taxon>Papilionoideae</taxon>
        <taxon>50 kb inversion clade</taxon>
        <taxon>NPAAA clade</taxon>
        <taxon>Hologalegina</taxon>
        <taxon>IRL clade</taxon>
        <taxon>Trifolieae</taxon>
        <taxon>Trifolium</taxon>
    </lineage>
</organism>
<dbReference type="AlphaFoldDB" id="A0A392VY01"/>
<comment type="caution">
    <text evidence="2">The sequence shown here is derived from an EMBL/GenBank/DDBJ whole genome shotgun (WGS) entry which is preliminary data.</text>
</comment>
<protein>
    <submittedName>
        <fullName evidence="2">Uncharacterized protein</fullName>
    </submittedName>
</protein>
<feature type="region of interest" description="Disordered" evidence="1">
    <location>
        <begin position="1"/>
        <end position="21"/>
    </location>
</feature>
<feature type="non-terminal residue" evidence="2">
    <location>
        <position position="21"/>
    </location>
</feature>
<feature type="compositionally biased region" description="Basic and acidic residues" evidence="1">
    <location>
        <begin position="1"/>
        <end position="10"/>
    </location>
</feature>
<dbReference type="Proteomes" id="UP000265520">
    <property type="component" value="Unassembled WGS sequence"/>
</dbReference>
<name>A0A392VY01_9FABA</name>